<feature type="domain" description="CHAT" evidence="1">
    <location>
        <begin position="682"/>
        <end position="963"/>
    </location>
</feature>
<organism evidence="3 4">
    <name type="scientific">Ruegeria pomeroyi (strain ATCC 700808 / DSM 15171 / DSS-3)</name>
    <name type="common">Silicibacter pomeroyi</name>
    <dbReference type="NCBI Taxonomy" id="246200"/>
    <lineage>
        <taxon>Bacteria</taxon>
        <taxon>Pseudomonadati</taxon>
        <taxon>Pseudomonadota</taxon>
        <taxon>Alphaproteobacteria</taxon>
        <taxon>Rhodobacterales</taxon>
        <taxon>Roseobacteraceae</taxon>
        <taxon>Ruegeria</taxon>
    </lineage>
</organism>
<geneLocation type="plasmid" evidence="4">
    <name>megaplasmid Spo</name>
</geneLocation>
<dbReference type="PaxDb" id="246200-SPOA0123"/>
<dbReference type="AlphaFoldDB" id="Q5LLA3"/>
<dbReference type="EMBL" id="CP000032">
    <property type="protein sequence ID" value="AAV97260.1"/>
    <property type="molecule type" value="Genomic_DNA"/>
</dbReference>
<dbReference type="Proteomes" id="UP000001023">
    <property type="component" value="Plasmid megaplasmid"/>
</dbReference>
<evidence type="ECO:0000313" key="3">
    <source>
        <dbReference type="EMBL" id="AAV97260.1"/>
    </source>
</evidence>
<evidence type="ECO:0000259" key="1">
    <source>
        <dbReference type="Pfam" id="PF12770"/>
    </source>
</evidence>
<evidence type="ECO:0000259" key="2">
    <source>
        <dbReference type="Pfam" id="PF24096"/>
    </source>
</evidence>
<dbReference type="Pfam" id="PF24096">
    <property type="entry name" value="DUF7379"/>
    <property type="match status" value="1"/>
</dbReference>
<evidence type="ECO:0000313" key="4">
    <source>
        <dbReference type="Proteomes" id="UP000001023"/>
    </source>
</evidence>
<keyword evidence="4" id="KW-1185">Reference proteome</keyword>
<gene>
    <name evidence="3" type="ordered locus">SPOA0123</name>
</gene>
<dbReference type="InterPro" id="IPR055803">
    <property type="entry name" value="DUF7379"/>
</dbReference>
<dbReference type="InterPro" id="IPR029058">
    <property type="entry name" value="AB_hydrolase_fold"/>
</dbReference>
<accession>Q5LLA3</accession>
<keyword evidence="3" id="KW-0614">Plasmid</keyword>
<protein>
    <submittedName>
        <fullName evidence="3">Uncharacterized protein</fullName>
    </submittedName>
</protein>
<dbReference type="Pfam" id="PF12770">
    <property type="entry name" value="CHAT"/>
    <property type="match status" value="1"/>
</dbReference>
<dbReference type="KEGG" id="sil:SPOA0123"/>
<sequence>MRRQFRCLRPGQSAEMALGGMTKITWQSSESFEVEEAGTHHVRRGGLGQGADDPLTGLFAQPEVRKVFEVVEAQRHVVRPTKRSAGPNEIAVRLDVDDGADYILAVRHPSGAIQFIGGQEIGAGGKRSNSALRTRRTRNYAIEFRAPISFYAEKDVRRGIVGDIKDAVVDAIVIKVKDFIAKKTVDLAEAAIWKLLGREPGMKQLSIENGRLNLAPVSGRIKPGPNGRALLFIHGTFSTTDGSFGDLASAEFFGELARTYGNAIYGFDHYSVSVTPEKNASDILKTLPSGGIDCDVVTHSRGGLVLRTLNERQGDLSQGKRFRLQRAALVACPNEGTQLATPDRWQGTLGWLANLLDLFPPNPITSNAALVMHWVTWFAKVGVAAAEGLDAMNMTGAQIRQLQSPPSPAPGQYSALVSNCEPNGKLWARALDLGIDWFFDEANDLVVPTSGGWRIDRVPDFIPKDQIGAYGPGGNIPAGPRQVTHISFFDRAETLQFVLRALSGAPQHLPELDLARALPVSRSADGAVLPAMAEEVEPQVAELPAFETVLHRAEAAAPRKAPARRLAAHPNSSVFELIVLDPEQITRMGFPRVEEEEAEDGHGTPFLYAAYGGARVMVPFYLKKAHLPPKTGNETEDKRLKSMAAEMGQRWGKLFGFHRRVQSVLDGNPRARELSPDELRIFGELLFETLLPQEVRRLYDVARSREHDKLFVIFTSMIHWVFDMPWEFARDPERGTYLATEDVHFIRNVLTQTPVEKLSPRESLKILIATSEPRDQRRVSATEEIAKLRKAITELQRDGLIEFEIRKNATPRNLHHEIATGNYDVVHFIGHGYWNTKSGESGLVLEDETGNSRPLGGRPLREILSGRGIRLVFLNACDTGRSRRASGVETTSLAGVAQDLFGRGVPNVVANQFPVGDNAAVAFARTIYEYLAHGKTIAQSVREARISANYEKDGQSMDWAIPVAYARDPEDRLVVERKAAGGDGLG</sequence>
<dbReference type="HOGENOM" id="CLU_275538_0_0_5"/>
<dbReference type="SUPFAM" id="SSF53474">
    <property type="entry name" value="alpha/beta-Hydrolases"/>
    <property type="match status" value="1"/>
</dbReference>
<proteinExistence type="predicted"/>
<feature type="domain" description="DUF7379" evidence="2">
    <location>
        <begin position="230"/>
        <end position="402"/>
    </location>
</feature>
<reference evidence="3 4" key="1">
    <citation type="journal article" date="2004" name="Nature">
        <title>Genome sequence of Silicibacter pomeroyi reveals adaptations to the marine environment.</title>
        <authorList>
            <person name="Moran M.A."/>
            <person name="Buchan A."/>
            <person name="Gonzalez J.M."/>
            <person name="Heidelberg J.F."/>
            <person name="Whitman W.B."/>
            <person name="Kiene R.P."/>
            <person name="Henriksen J.R."/>
            <person name="King G.M."/>
            <person name="Belas R."/>
            <person name="Fuqua C."/>
            <person name="Brinkac L."/>
            <person name="Lewis M."/>
            <person name="Johri S."/>
            <person name="Weaver B."/>
            <person name="Pai G."/>
            <person name="Eisen J.A."/>
            <person name="Rahe E."/>
            <person name="Sheldon W.M."/>
            <person name="Ye W."/>
            <person name="Miller T.R."/>
            <person name="Carlton J."/>
            <person name="Rasko D.A."/>
            <person name="Paulsen I.T."/>
            <person name="Ren Q."/>
            <person name="Daugherty S.C."/>
            <person name="Deboy R.T."/>
            <person name="Dodson R.J."/>
            <person name="Durkin A.S."/>
            <person name="Madupu R."/>
            <person name="Nelson W.C."/>
            <person name="Sullivan S.A."/>
            <person name="Rosovitz M.J."/>
            <person name="Haft D.H."/>
            <person name="Selengut J."/>
            <person name="Ward N."/>
        </authorList>
    </citation>
    <scope>NUCLEOTIDE SEQUENCE [LARGE SCALE GENOMIC DNA]</scope>
    <source>
        <strain evidence="4">ATCC 700808 / DSM 15171 / DSS-3</strain>
        <plasmid evidence="4">Plasmid megaplasmid Spo</plasmid>
    </source>
</reference>
<reference evidence="3 4" key="2">
    <citation type="journal article" date="2014" name="Stand. Genomic Sci.">
        <title>An updated genome annotation for the model marine bacterium Ruegeria pomeroyi DSS-3.</title>
        <authorList>
            <person name="Rivers A.R."/>
            <person name="Smith C.B."/>
            <person name="Moran M.A."/>
        </authorList>
    </citation>
    <scope>GENOME REANNOTATION</scope>
    <source>
        <strain evidence="4">ATCC 700808 / DSM 15171 / DSS-3</strain>
        <plasmid evidence="4">Plasmid megaplasmid Spo</plasmid>
    </source>
</reference>
<dbReference type="eggNOG" id="COG1075">
    <property type="taxonomic scope" value="Bacteria"/>
</dbReference>
<dbReference type="InterPro" id="IPR024983">
    <property type="entry name" value="CHAT_dom"/>
</dbReference>
<name>Q5LLA3_RUEPO</name>
<dbReference type="eggNOG" id="COG4995">
    <property type="taxonomic scope" value="Bacteria"/>
</dbReference>
<dbReference type="Gene3D" id="3.40.50.1820">
    <property type="entry name" value="alpha/beta hydrolase"/>
    <property type="match status" value="1"/>
</dbReference>